<reference evidence="2" key="1">
    <citation type="submission" date="2023-10" db="EMBL/GenBank/DDBJ databases">
        <authorList>
            <person name="Chen Y."/>
            <person name="Shah S."/>
            <person name="Dougan E. K."/>
            <person name="Thang M."/>
            <person name="Chan C."/>
        </authorList>
    </citation>
    <scope>NUCLEOTIDE SEQUENCE [LARGE SCALE GENOMIC DNA]</scope>
</reference>
<dbReference type="InterPro" id="IPR031100">
    <property type="entry name" value="LOG_fam"/>
</dbReference>
<accession>A0ABN9X064</accession>
<protein>
    <recommendedName>
        <fullName evidence="4">Cytokinin riboside 5'-monophosphate phosphoribohydrolase</fullName>
    </recommendedName>
</protein>
<dbReference type="InterPro" id="IPR052341">
    <property type="entry name" value="LOG_family_nucleotidases"/>
</dbReference>
<feature type="compositionally biased region" description="Low complexity" evidence="1">
    <location>
        <begin position="155"/>
        <end position="170"/>
    </location>
</feature>
<feature type="compositionally biased region" description="Low complexity" evidence="1">
    <location>
        <begin position="203"/>
        <end position="212"/>
    </location>
</feature>
<proteinExistence type="predicted"/>
<dbReference type="PANTHER" id="PTHR43393:SF3">
    <property type="entry name" value="LYSINE DECARBOXYLASE-LIKE PROTEIN"/>
    <property type="match status" value="1"/>
</dbReference>
<gene>
    <name evidence="2" type="ORF">PCOR1329_LOCUS71342</name>
</gene>
<dbReference type="SUPFAM" id="SSF102405">
    <property type="entry name" value="MCP/YpsA-like"/>
    <property type="match status" value="1"/>
</dbReference>
<evidence type="ECO:0000313" key="3">
    <source>
        <dbReference type="Proteomes" id="UP001189429"/>
    </source>
</evidence>
<dbReference type="PANTHER" id="PTHR43393">
    <property type="entry name" value="CYTOKININ RIBOSIDE 5'-MONOPHOSPHATE PHOSPHORIBOHYDROLASE"/>
    <property type="match status" value="1"/>
</dbReference>
<dbReference type="Pfam" id="PF03641">
    <property type="entry name" value="Lysine_decarbox"/>
    <property type="match status" value="1"/>
</dbReference>
<dbReference type="Gene3D" id="3.40.50.450">
    <property type="match status" value="1"/>
</dbReference>
<keyword evidence="3" id="KW-1185">Reference proteome</keyword>
<feature type="region of interest" description="Disordered" evidence="1">
    <location>
        <begin position="152"/>
        <end position="258"/>
    </location>
</feature>
<dbReference type="EMBL" id="CAUYUJ010019466">
    <property type="protein sequence ID" value="CAK0891367.1"/>
    <property type="molecule type" value="Genomic_DNA"/>
</dbReference>
<evidence type="ECO:0000313" key="2">
    <source>
        <dbReference type="EMBL" id="CAK0891367.1"/>
    </source>
</evidence>
<evidence type="ECO:0008006" key="4">
    <source>
        <dbReference type="Google" id="ProtNLM"/>
    </source>
</evidence>
<comment type="caution">
    <text evidence="2">The sequence shown here is derived from an EMBL/GenBank/DDBJ whole genome shotgun (WGS) entry which is preliminary data.</text>
</comment>
<dbReference type="Proteomes" id="UP001189429">
    <property type="component" value="Unassembled WGS sequence"/>
</dbReference>
<evidence type="ECO:0000256" key="1">
    <source>
        <dbReference type="SAM" id="MobiDB-lite"/>
    </source>
</evidence>
<name>A0ABN9X064_9DINO</name>
<organism evidence="2 3">
    <name type="scientific">Prorocentrum cordatum</name>
    <dbReference type="NCBI Taxonomy" id="2364126"/>
    <lineage>
        <taxon>Eukaryota</taxon>
        <taxon>Sar</taxon>
        <taxon>Alveolata</taxon>
        <taxon>Dinophyceae</taxon>
        <taxon>Prorocentrales</taxon>
        <taxon>Prorocentraceae</taxon>
        <taxon>Prorocentrum</taxon>
    </lineage>
</organism>
<sequence>MTTEWSMRRAAQGKVAYSVGTGGGPGMMEAANKGAMLAGGKSIGFGISLPFEDHLNPYVTPDLAFEFHYFFTRKFWMSYKCMGLVVAPGGLGTCDELFEVITLMQTGKIRRSLPVILIGKQFWKSAINWDFFVQTGMISDEDANQLIFADTAQEGPSTPSSPGSRRWSARPWPPRRRRRRRRRGRSQPAGATIGVDRPDMEEAPPAQRPRAASHGSSTRARLGRLALGGPSRRPRSGRGSSWQCSGGSGEQHEAPRVPPRVQAASFSGLPQPAPPRRLGLFFYAQRWSLFFLLGASFHPSSSPSSRLRPSSAATTTTSSFFLRAGPQLRAPNLFDSKRLAACCPTALREESDSVGSRGRPVTGRAMHLARPRAPVMTA</sequence>
<feature type="compositionally biased region" description="Basic residues" evidence="1">
    <location>
        <begin position="173"/>
        <end position="185"/>
    </location>
</feature>